<dbReference type="Proteomes" id="UP000321424">
    <property type="component" value="Unassembled WGS sequence"/>
</dbReference>
<keyword evidence="6" id="KW-1185">Reference proteome</keyword>
<feature type="domain" description="Putative zinc-finger" evidence="4">
    <location>
        <begin position="15"/>
        <end position="39"/>
    </location>
</feature>
<keyword evidence="3" id="KW-0472">Membrane</keyword>
<reference evidence="5 6" key="1">
    <citation type="submission" date="2019-07" db="EMBL/GenBank/DDBJ databases">
        <title>Whole genome shotgun sequence of Nocardia ninae NBRC 108245.</title>
        <authorList>
            <person name="Hosoyama A."/>
            <person name="Uohara A."/>
            <person name="Ohji S."/>
            <person name="Ichikawa N."/>
        </authorList>
    </citation>
    <scope>NUCLEOTIDE SEQUENCE [LARGE SCALE GENOMIC DNA]</scope>
    <source>
        <strain evidence="5 6">NBRC 108245</strain>
    </source>
</reference>
<evidence type="ECO:0000259" key="4">
    <source>
        <dbReference type="Pfam" id="PF13490"/>
    </source>
</evidence>
<accession>A0A511MQV6</accession>
<keyword evidence="1" id="KW-0805">Transcription regulation</keyword>
<dbReference type="OrthoDB" id="5242431at2"/>
<gene>
    <name evidence="5" type="ORF">NN4_69050</name>
</gene>
<keyword evidence="2" id="KW-0804">Transcription</keyword>
<dbReference type="EMBL" id="BJXA01000068">
    <property type="protein sequence ID" value="GEM42386.1"/>
    <property type="molecule type" value="Genomic_DNA"/>
</dbReference>
<evidence type="ECO:0000256" key="1">
    <source>
        <dbReference type="ARBA" id="ARBA00023015"/>
    </source>
</evidence>
<evidence type="ECO:0000256" key="2">
    <source>
        <dbReference type="ARBA" id="ARBA00023163"/>
    </source>
</evidence>
<keyword evidence="3" id="KW-1133">Transmembrane helix</keyword>
<proteinExistence type="predicted"/>
<dbReference type="Pfam" id="PF13490">
    <property type="entry name" value="zf-HC2"/>
    <property type="match status" value="1"/>
</dbReference>
<evidence type="ECO:0000256" key="3">
    <source>
        <dbReference type="SAM" id="Phobius"/>
    </source>
</evidence>
<name>A0A511MQV6_9NOCA</name>
<dbReference type="Gene3D" id="1.10.10.1320">
    <property type="entry name" value="Anti-sigma factor, zinc-finger domain"/>
    <property type="match status" value="1"/>
</dbReference>
<protein>
    <submittedName>
        <fullName evidence="5">Anti-sigma factor</fullName>
    </submittedName>
</protein>
<comment type="caution">
    <text evidence="5">The sequence shown here is derived from an EMBL/GenBank/DDBJ whole genome shotgun (WGS) entry which is preliminary data.</text>
</comment>
<organism evidence="5 6">
    <name type="scientific">Nocardia ninae NBRC 108245</name>
    <dbReference type="NCBI Taxonomy" id="1210091"/>
    <lineage>
        <taxon>Bacteria</taxon>
        <taxon>Bacillati</taxon>
        <taxon>Actinomycetota</taxon>
        <taxon>Actinomycetes</taxon>
        <taxon>Mycobacteriales</taxon>
        <taxon>Nocardiaceae</taxon>
        <taxon>Nocardia</taxon>
    </lineage>
</organism>
<dbReference type="AlphaFoldDB" id="A0A511MQV6"/>
<dbReference type="RefSeq" id="WP_147139933.1">
    <property type="nucleotide sequence ID" value="NZ_BJXA01000068.1"/>
</dbReference>
<dbReference type="InterPro" id="IPR027383">
    <property type="entry name" value="Znf_put"/>
</dbReference>
<feature type="transmembrane region" description="Helical" evidence="3">
    <location>
        <begin position="105"/>
        <end position="127"/>
    </location>
</feature>
<sequence length="243" mass="25606">MNELADDYTTWDAPYVLGSLTRTERREYEEHLAGCPACQAAVAELAGMPGMLAMVDPATALALLEPPEAVAPDAGSPAPEAGPPVPQLLPRLAAAAEQRRRRSRWVSVGAAVAAAAAAVAIAVPVVASVTSSDTPTTEQVVAVRSMQALEPSPVTASFKVVRADNRTRIVMSCSYGPSNQQYNWTLKLFVLGTDGSQTELDQWPAGPGTELTIDRTIDKAPDQIRAVEIRLASTGKTLLSGTV</sequence>
<keyword evidence="3" id="KW-0812">Transmembrane</keyword>
<evidence type="ECO:0000313" key="5">
    <source>
        <dbReference type="EMBL" id="GEM42386.1"/>
    </source>
</evidence>
<evidence type="ECO:0000313" key="6">
    <source>
        <dbReference type="Proteomes" id="UP000321424"/>
    </source>
</evidence>
<dbReference type="InterPro" id="IPR041916">
    <property type="entry name" value="Anti_sigma_zinc_sf"/>
</dbReference>